<keyword evidence="2" id="KW-1185">Reference proteome</keyword>
<evidence type="ECO:0000313" key="1">
    <source>
        <dbReference type="EMBL" id="KAI0058977.1"/>
    </source>
</evidence>
<reference evidence="1" key="1">
    <citation type="submission" date="2021-03" db="EMBL/GenBank/DDBJ databases">
        <authorList>
            <consortium name="DOE Joint Genome Institute"/>
            <person name="Ahrendt S."/>
            <person name="Looney B.P."/>
            <person name="Miyauchi S."/>
            <person name="Morin E."/>
            <person name="Drula E."/>
            <person name="Courty P.E."/>
            <person name="Chicoki N."/>
            <person name="Fauchery L."/>
            <person name="Kohler A."/>
            <person name="Kuo A."/>
            <person name="Labutti K."/>
            <person name="Pangilinan J."/>
            <person name="Lipzen A."/>
            <person name="Riley R."/>
            <person name="Andreopoulos W."/>
            <person name="He G."/>
            <person name="Johnson J."/>
            <person name="Barry K.W."/>
            <person name="Grigoriev I.V."/>
            <person name="Nagy L."/>
            <person name="Hibbett D."/>
            <person name="Henrissat B."/>
            <person name="Matheny P.B."/>
            <person name="Labbe J."/>
            <person name="Martin F."/>
        </authorList>
    </citation>
    <scope>NUCLEOTIDE SEQUENCE</scope>
    <source>
        <strain evidence="1">HHB10654</strain>
    </source>
</reference>
<name>A0ACB8SS08_9AGAM</name>
<dbReference type="EMBL" id="MU277230">
    <property type="protein sequence ID" value="KAI0058977.1"/>
    <property type="molecule type" value="Genomic_DNA"/>
</dbReference>
<organism evidence="1 2">
    <name type="scientific">Artomyces pyxidatus</name>
    <dbReference type="NCBI Taxonomy" id="48021"/>
    <lineage>
        <taxon>Eukaryota</taxon>
        <taxon>Fungi</taxon>
        <taxon>Dikarya</taxon>
        <taxon>Basidiomycota</taxon>
        <taxon>Agaricomycotina</taxon>
        <taxon>Agaricomycetes</taxon>
        <taxon>Russulales</taxon>
        <taxon>Auriscalpiaceae</taxon>
        <taxon>Artomyces</taxon>
    </lineage>
</organism>
<dbReference type="Proteomes" id="UP000814140">
    <property type="component" value="Unassembled WGS sequence"/>
</dbReference>
<gene>
    <name evidence="1" type="ORF">BV25DRAFT_1829532</name>
</gene>
<proteinExistence type="predicted"/>
<reference evidence="1" key="2">
    <citation type="journal article" date="2022" name="New Phytol.">
        <title>Evolutionary transition to the ectomycorrhizal habit in the genomes of a hyperdiverse lineage of mushroom-forming fungi.</title>
        <authorList>
            <person name="Looney B."/>
            <person name="Miyauchi S."/>
            <person name="Morin E."/>
            <person name="Drula E."/>
            <person name="Courty P.E."/>
            <person name="Kohler A."/>
            <person name="Kuo A."/>
            <person name="LaButti K."/>
            <person name="Pangilinan J."/>
            <person name="Lipzen A."/>
            <person name="Riley R."/>
            <person name="Andreopoulos W."/>
            <person name="He G."/>
            <person name="Johnson J."/>
            <person name="Nolan M."/>
            <person name="Tritt A."/>
            <person name="Barry K.W."/>
            <person name="Grigoriev I.V."/>
            <person name="Nagy L.G."/>
            <person name="Hibbett D."/>
            <person name="Henrissat B."/>
            <person name="Matheny P.B."/>
            <person name="Labbe J."/>
            <person name="Martin F.M."/>
        </authorList>
    </citation>
    <scope>NUCLEOTIDE SEQUENCE</scope>
    <source>
        <strain evidence="1">HHB10654</strain>
    </source>
</reference>
<protein>
    <submittedName>
        <fullName evidence="1">Uncharacterized protein</fullName>
    </submittedName>
</protein>
<evidence type="ECO:0000313" key="2">
    <source>
        <dbReference type="Proteomes" id="UP000814140"/>
    </source>
</evidence>
<comment type="caution">
    <text evidence="1">The sequence shown here is derived from an EMBL/GenBank/DDBJ whole genome shotgun (WGS) entry which is preliminary data.</text>
</comment>
<accession>A0ACB8SS08</accession>
<sequence length="263" mass="28123">MPIYPHYARHFFVLSALYLAANARIVVTIENTDPRIAYLPSVCNDFSQTNCTAPWQLLALPGASSGSVTTTSGPVPAADDLLPQLFLTLRGTSLVLRTSTLSNATANITLTASPSGLSVTTTLDSSEGSLSALNLPPDQDITLTLTYIPSANGPTRLDIDSVTVWAQNSSETSLSPLPLPSSSFLPSFVVPAPTATPSHHEAHLVQPKGTIIGEALAGFFGLILIAAGMVSFVKWKRQREARDTEAFELRTRRKGKRREPSPP</sequence>